<evidence type="ECO:0000313" key="2">
    <source>
        <dbReference type="Proteomes" id="UP000304148"/>
    </source>
</evidence>
<dbReference type="AlphaFoldDB" id="A0A383RAA0"/>
<accession>A0A383RAA0</accession>
<dbReference type="Proteomes" id="UP000304148">
    <property type="component" value="Chromosome"/>
</dbReference>
<evidence type="ECO:0000313" key="1">
    <source>
        <dbReference type="EMBL" id="SYX84097.1"/>
    </source>
</evidence>
<name>A0A383RAA0_PAEAL</name>
<sequence>MLDKKSIPPGFQAEFDSLLSAALKSIINKEETLDDAVAELQIKGQEMFERLQETR</sequence>
<protein>
    <submittedName>
        <fullName evidence="1">Uncharacterized protein</fullName>
    </submittedName>
</protein>
<reference evidence="2" key="1">
    <citation type="submission" date="2018-08" db="EMBL/GenBank/DDBJ databases">
        <authorList>
            <person name="Chevrot R."/>
        </authorList>
    </citation>
    <scope>NUCLEOTIDE SEQUENCE [LARGE SCALE GENOMIC DNA]</scope>
</reference>
<dbReference type="EMBL" id="LS992241">
    <property type="protein sequence ID" value="SYX84097.1"/>
    <property type="molecule type" value="Genomic_DNA"/>
</dbReference>
<proteinExistence type="predicted"/>
<organism evidence="1 2">
    <name type="scientific">Paenibacillus alvei</name>
    <name type="common">Bacillus alvei</name>
    <dbReference type="NCBI Taxonomy" id="44250"/>
    <lineage>
        <taxon>Bacteria</taxon>
        <taxon>Bacillati</taxon>
        <taxon>Bacillota</taxon>
        <taxon>Bacilli</taxon>
        <taxon>Bacillales</taxon>
        <taxon>Paenibacillaceae</taxon>
        <taxon>Paenibacillus</taxon>
    </lineage>
</organism>
<gene>
    <name evidence="1" type="ORF">PBLR_12519</name>
</gene>